<accession>A0A0G0RL41</accession>
<feature type="region of interest" description="Disordered" evidence="1">
    <location>
        <begin position="1"/>
        <end position="28"/>
    </location>
</feature>
<feature type="region of interest" description="Disordered" evidence="1">
    <location>
        <begin position="133"/>
        <end position="177"/>
    </location>
</feature>
<proteinExistence type="predicted"/>
<evidence type="ECO:0000256" key="1">
    <source>
        <dbReference type="SAM" id="MobiDB-lite"/>
    </source>
</evidence>
<protein>
    <submittedName>
        <fullName evidence="2">Uncharacterized protein</fullName>
    </submittedName>
</protein>
<sequence length="177" mass="19129">MGNKQQESSKGKPSSAGRHGKKYERAFSTSANKRYFETKLRNVLRRNGESAAHGYASKYGKYGLAQLLDVLLASRKQRAEKVADHTSPKQRERVAQTTGIATIGSGGAGQGLPPITFGLGSIFAAKGISAADFPAKRRKPRTKRPAKKTVFISPRLDEAKPDSEASLEDVLDGLLSQ</sequence>
<dbReference type="EMBL" id="LBXD01000027">
    <property type="protein sequence ID" value="KKR23205.1"/>
    <property type="molecule type" value="Genomic_DNA"/>
</dbReference>
<name>A0A0G0RL41_9BACT</name>
<comment type="caution">
    <text evidence="2">The sequence shown here is derived from an EMBL/GenBank/DDBJ whole genome shotgun (WGS) entry which is preliminary data.</text>
</comment>
<feature type="compositionally biased region" description="Polar residues" evidence="1">
    <location>
        <begin position="1"/>
        <end position="12"/>
    </location>
</feature>
<dbReference type="Proteomes" id="UP000034764">
    <property type="component" value="Unassembled WGS sequence"/>
</dbReference>
<gene>
    <name evidence="2" type="ORF">UT53_C0027G0009</name>
</gene>
<evidence type="ECO:0000313" key="2">
    <source>
        <dbReference type="EMBL" id="KKR23205.1"/>
    </source>
</evidence>
<dbReference type="AlphaFoldDB" id="A0A0G0RL41"/>
<evidence type="ECO:0000313" key="3">
    <source>
        <dbReference type="Proteomes" id="UP000034764"/>
    </source>
</evidence>
<organism evidence="2 3">
    <name type="scientific">Candidatus Yanofskybacteria bacterium GW2011_GWD2_39_48</name>
    <dbReference type="NCBI Taxonomy" id="1619031"/>
    <lineage>
        <taxon>Bacteria</taxon>
        <taxon>Candidatus Yanofskyibacteriota</taxon>
    </lineage>
</organism>
<feature type="compositionally biased region" description="Basic residues" evidence="1">
    <location>
        <begin position="136"/>
        <end position="147"/>
    </location>
</feature>
<reference evidence="2 3" key="1">
    <citation type="journal article" date="2015" name="Nature">
        <title>rRNA introns, odd ribosomes, and small enigmatic genomes across a large radiation of phyla.</title>
        <authorList>
            <person name="Brown C.T."/>
            <person name="Hug L.A."/>
            <person name="Thomas B.C."/>
            <person name="Sharon I."/>
            <person name="Castelle C.J."/>
            <person name="Singh A."/>
            <person name="Wilkins M.J."/>
            <person name="Williams K.H."/>
            <person name="Banfield J.F."/>
        </authorList>
    </citation>
    <scope>NUCLEOTIDE SEQUENCE [LARGE SCALE GENOMIC DNA]</scope>
</reference>